<dbReference type="InterPro" id="IPR014757">
    <property type="entry name" value="Tscrpt_reg_IclR_C"/>
</dbReference>
<dbReference type="Proteomes" id="UP000242175">
    <property type="component" value="Chromosome small"/>
</dbReference>
<dbReference type="SUPFAM" id="SSF46785">
    <property type="entry name" value="Winged helix' DNA-binding domain"/>
    <property type="match status" value="1"/>
</dbReference>
<dbReference type="GO" id="GO:0045892">
    <property type="term" value="P:negative regulation of DNA-templated transcription"/>
    <property type="evidence" value="ECO:0007669"/>
    <property type="project" value="TreeGrafter"/>
</dbReference>
<dbReference type="EMBL" id="CP022356">
    <property type="protein sequence ID" value="ASK79278.1"/>
    <property type="molecule type" value="Genomic_DNA"/>
</dbReference>
<dbReference type="GO" id="GO:0003677">
    <property type="term" value="F:DNA binding"/>
    <property type="evidence" value="ECO:0007669"/>
    <property type="project" value="UniProtKB-KW"/>
</dbReference>
<dbReference type="InterPro" id="IPR050707">
    <property type="entry name" value="HTH_MetabolicPath_Reg"/>
</dbReference>
<dbReference type="InterPro" id="IPR029016">
    <property type="entry name" value="GAF-like_dom_sf"/>
</dbReference>
<evidence type="ECO:0000313" key="6">
    <source>
        <dbReference type="EMBL" id="ASK79278.1"/>
    </source>
</evidence>
<evidence type="ECO:0000256" key="3">
    <source>
        <dbReference type="ARBA" id="ARBA00023163"/>
    </source>
</evidence>
<evidence type="ECO:0008006" key="8">
    <source>
        <dbReference type="Google" id="ProtNLM"/>
    </source>
</evidence>
<dbReference type="SMART" id="SM00346">
    <property type="entry name" value="HTH_ICLR"/>
    <property type="match status" value="1"/>
</dbReference>
<dbReference type="SUPFAM" id="SSF55781">
    <property type="entry name" value="GAF domain-like"/>
    <property type="match status" value="1"/>
</dbReference>
<evidence type="ECO:0000259" key="5">
    <source>
        <dbReference type="PROSITE" id="PS51078"/>
    </source>
</evidence>
<dbReference type="Gene3D" id="1.10.10.10">
    <property type="entry name" value="Winged helix-like DNA-binding domain superfamily/Winged helix DNA-binding domain"/>
    <property type="match status" value="1"/>
</dbReference>
<dbReference type="InterPro" id="IPR036390">
    <property type="entry name" value="WH_DNA-bd_sf"/>
</dbReference>
<feature type="domain" description="HTH iclR-type" evidence="4">
    <location>
        <begin position="17"/>
        <end position="79"/>
    </location>
</feature>
<keyword evidence="1" id="KW-0805">Transcription regulation</keyword>
<evidence type="ECO:0000256" key="1">
    <source>
        <dbReference type="ARBA" id="ARBA00023015"/>
    </source>
</evidence>
<sequence>MTLVQANLNKKKTNYSAPALEKGLDIIELLSSEPDGLRANEIAERLKKTYSELFRMLVVLEQRSFIECVSDTDKFKLSIKFFSLANRFTPLKKLHNVSTPTLRELAFEIEQSCHIVAFYSGEGHVVVQQDPISDRIFSVRLGSTVSMLDTCSGKIILSNASDIQKSGMLKLMKDKYSSDLINQCLTSIKSLKKHSLLKLPSKQVHGVCDIGYPVFDSSGEILAALVVPFMEFLDGSNRLNLDLASDYVRKAAEKISYDFGYEK</sequence>
<feature type="domain" description="IclR-ED" evidence="5">
    <location>
        <begin position="80"/>
        <end position="261"/>
    </location>
</feature>
<dbReference type="InterPro" id="IPR036388">
    <property type="entry name" value="WH-like_DNA-bd_sf"/>
</dbReference>
<accession>A0A220VFT5</accession>
<gene>
    <name evidence="6" type="ORF">CF386_09410</name>
</gene>
<reference evidence="6 7" key="1">
    <citation type="journal article" date="2016" name="Int. J. Syst. Evol. Microbiol.">
        <title>Paraphotobacterium marinum gen. nov., sp. nov., a member of the family Vibrionaceae, isolated from surface seawater.</title>
        <authorList>
            <person name="Huang Z."/>
            <person name="Dong C."/>
            <person name="Shao Z."/>
        </authorList>
    </citation>
    <scope>NUCLEOTIDE SEQUENCE [LARGE SCALE GENOMIC DNA]</scope>
    <source>
        <strain evidence="6 7">NSCS20N07D</strain>
    </source>
</reference>
<evidence type="ECO:0000313" key="7">
    <source>
        <dbReference type="Proteomes" id="UP000242175"/>
    </source>
</evidence>
<dbReference type="PANTHER" id="PTHR30136">
    <property type="entry name" value="HELIX-TURN-HELIX TRANSCRIPTIONAL REGULATOR, ICLR FAMILY"/>
    <property type="match status" value="1"/>
</dbReference>
<dbReference type="GO" id="GO:0003700">
    <property type="term" value="F:DNA-binding transcription factor activity"/>
    <property type="evidence" value="ECO:0007669"/>
    <property type="project" value="TreeGrafter"/>
</dbReference>
<proteinExistence type="predicted"/>
<dbReference type="PROSITE" id="PS51078">
    <property type="entry name" value="ICLR_ED"/>
    <property type="match status" value="1"/>
</dbReference>
<dbReference type="Gene3D" id="3.30.450.40">
    <property type="match status" value="1"/>
</dbReference>
<dbReference type="AlphaFoldDB" id="A0A220VFT5"/>
<dbReference type="Pfam" id="PF01614">
    <property type="entry name" value="IclR_C"/>
    <property type="match status" value="1"/>
</dbReference>
<organism evidence="6 7">
    <name type="scientific">Paraphotobacterium marinum</name>
    <dbReference type="NCBI Taxonomy" id="1755811"/>
    <lineage>
        <taxon>Bacteria</taxon>
        <taxon>Pseudomonadati</taxon>
        <taxon>Pseudomonadota</taxon>
        <taxon>Gammaproteobacteria</taxon>
        <taxon>Vibrionales</taxon>
        <taxon>Vibrionaceae</taxon>
        <taxon>Paraphotobacterium</taxon>
    </lineage>
</organism>
<dbReference type="Pfam" id="PF09339">
    <property type="entry name" value="HTH_IclR"/>
    <property type="match status" value="1"/>
</dbReference>
<protein>
    <recommendedName>
        <fullName evidence="8">IclR family transcriptional regulator</fullName>
    </recommendedName>
</protein>
<keyword evidence="7" id="KW-1185">Reference proteome</keyword>
<name>A0A220VFT5_9GAMM</name>
<keyword evidence="2" id="KW-0238">DNA-binding</keyword>
<dbReference type="PROSITE" id="PS51077">
    <property type="entry name" value="HTH_ICLR"/>
    <property type="match status" value="1"/>
</dbReference>
<dbReference type="InterPro" id="IPR005471">
    <property type="entry name" value="Tscrpt_reg_IclR_N"/>
</dbReference>
<dbReference type="KEGG" id="pmai:CF386_09410"/>
<dbReference type="PANTHER" id="PTHR30136:SF7">
    <property type="entry name" value="HTH-TYPE TRANSCRIPTIONAL REGULATOR KDGR-RELATED"/>
    <property type="match status" value="1"/>
</dbReference>
<keyword evidence="3" id="KW-0804">Transcription</keyword>
<evidence type="ECO:0000259" key="4">
    <source>
        <dbReference type="PROSITE" id="PS51077"/>
    </source>
</evidence>
<evidence type="ECO:0000256" key="2">
    <source>
        <dbReference type="ARBA" id="ARBA00023125"/>
    </source>
</evidence>